<keyword evidence="10" id="KW-0902">Two-component regulatory system</keyword>
<evidence type="ECO:0000256" key="3">
    <source>
        <dbReference type="ARBA" id="ARBA00022553"/>
    </source>
</evidence>
<dbReference type="PANTHER" id="PTHR34220">
    <property type="entry name" value="SENSOR HISTIDINE KINASE YPDA"/>
    <property type="match status" value="1"/>
</dbReference>
<dbReference type="RefSeq" id="WP_183569970.1">
    <property type="nucleotide sequence ID" value="NZ_CBCSLB010000023.1"/>
</dbReference>
<reference evidence="14 15" key="1">
    <citation type="submission" date="2020-08" db="EMBL/GenBank/DDBJ databases">
        <title>Genomic Encyclopedia of Type Strains, Phase III (KMG-III): the genomes of soil and plant-associated and newly described type strains.</title>
        <authorList>
            <person name="Whitman W."/>
        </authorList>
    </citation>
    <scope>NUCLEOTIDE SEQUENCE [LARGE SCALE GENOMIC DNA]</scope>
    <source>
        <strain evidence="14 15">CECT 8234</strain>
    </source>
</reference>
<dbReference type="AlphaFoldDB" id="A0A7W5CEE7"/>
<evidence type="ECO:0000256" key="9">
    <source>
        <dbReference type="ARBA" id="ARBA00022989"/>
    </source>
</evidence>
<comment type="caution">
    <text evidence="14">The sequence shown here is derived from an EMBL/GenBank/DDBJ whole genome shotgun (WGS) entry which is preliminary data.</text>
</comment>
<dbReference type="Gene3D" id="3.30.565.10">
    <property type="entry name" value="Histidine kinase-like ATPase, C-terminal domain"/>
    <property type="match status" value="1"/>
</dbReference>
<evidence type="ECO:0000256" key="12">
    <source>
        <dbReference type="SAM" id="Phobius"/>
    </source>
</evidence>
<evidence type="ECO:0000256" key="7">
    <source>
        <dbReference type="ARBA" id="ARBA00022777"/>
    </source>
</evidence>
<evidence type="ECO:0000256" key="6">
    <source>
        <dbReference type="ARBA" id="ARBA00022741"/>
    </source>
</evidence>
<keyword evidence="11 12" id="KW-0472">Membrane</keyword>
<evidence type="ECO:0000256" key="2">
    <source>
        <dbReference type="ARBA" id="ARBA00022475"/>
    </source>
</evidence>
<evidence type="ECO:0000256" key="4">
    <source>
        <dbReference type="ARBA" id="ARBA00022679"/>
    </source>
</evidence>
<dbReference type="GO" id="GO:0000155">
    <property type="term" value="F:phosphorelay sensor kinase activity"/>
    <property type="evidence" value="ECO:0007669"/>
    <property type="project" value="InterPro"/>
</dbReference>
<organism evidence="14 15">
    <name type="scientific">Paenibacillus endophyticus</name>
    <dbReference type="NCBI Taxonomy" id="1294268"/>
    <lineage>
        <taxon>Bacteria</taxon>
        <taxon>Bacillati</taxon>
        <taxon>Bacillota</taxon>
        <taxon>Bacilli</taxon>
        <taxon>Bacillales</taxon>
        <taxon>Paenibacillaceae</taxon>
        <taxon>Paenibacillus</taxon>
    </lineage>
</organism>
<dbReference type="PANTHER" id="PTHR34220:SF11">
    <property type="entry name" value="SENSOR PROTEIN KINASE HPTS"/>
    <property type="match status" value="1"/>
</dbReference>
<name>A0A7W5CEE7_9BACL</name>
<evidence type="ECO:0000256" key="10">
    <source>
        <dbReference type="ARBA" id="ARBA00023012"/>
    </source>
</evidence>
<keyword evidence="7 14" id="KW-0418">Kinase</keyword>
<evidence type="ECO:0000313" key="14">
    <source>
        <dbReference type="EMBL" id="MBB3155359.1"/>
    </source>
</evidence>
<protein>
    <submittedName>
        <fullName evidence="14">Two-component system sensor histidine kinase YesM</fullName>
        <ecNumber evidence="14">2.7.13.3</ecNumber>
    </submittedName>
</protein>
<dbReference type="EC" id="2.7.13.3" evidence="14"/>
<evidence type="ECO:0000256" key="11">
    <source>
        <dbReference type="ARBA" id="ARBA00023136"/>
    </source>
</evidence>
<dbReference type="InterPro" id="IPR010559">
    <property type="entry name" value="Sig_transdc_His_kin_internal"/>
</dbReference>
<keyword evidence="3" id="KW-0597">Phosphoprotein</keyword>
<dbReference type="EMBL" id="JACHXW010000024">
    <property type="protein sequence ID" value="MBB3155359.1"/>
    <property type="molecule type" value="Genomic_DNA"/>
</dbReference>
<keyword evidence="15" id="KW-1185">Reference proteome</keyword>
<accession>A0A7W5CEE7</accession>
<evidence type="ECO:0000256" key="8">
    <source>
        <dbReference type="ARBA" id="ARBA00022840"/>
    </source>
</evidence>
<evidence type="ECO:0000256" key="5">
    <source>
        <dbReference type="ARBA" id="ARBA00022692"/>
    </source>
</evidence>
<keyword evidence="8" id="KW-0067">ATP-binding</keyword>
<dbReference type="InterPro" id="IPR036890">
    <property type="entry name" value="HATPase_C_sf"/>
</dbReference>
<sequence>MSAHKIRFVKNDFKFFHMILAFNIITVLICSATISSVIYGRLNQTLKHQNEDFMHYATSQALNGIENIMRNSELTARNIYSDSTVSSLFLGDYAGNVDYELFREFMSINSLFENYVTTNHDIKSITIYKLDPELITDGKNIKSIESFPRQNLIQKAIEARGKDVWVAFEEEGEGTKILLLKYININLPGGILAIELNQARLSELYKAEENGKYLLYLLSEGGIVFSSNQKVHIGAEILENVELNAGSDQVFSQLKQERNLYYSYYGKVNHALTVVILYDAYQLGEEKRAITKYVILCTCFFVFVGVLLAILFSKKFSHNIENLMKKIRSIEKGNLNIVPNPTSITEIAALDQTLCRMADRIEGLTDDIARTERQKVESEIKYLQKQMNPHFLYNLLSAVRWMAFRKQDHQIVDIIDLLCDFYKIALSQGRDIIPIQSEIKLIENYVALQNLCLSDGIRLAVRVSKEHEGILINKMTIQPFIENSIIHGRIQGKILHIVVDIQKVEETFIITIRDDGMGVKDSFIAYIDRMNKGVFSDDRMGYGVTNTFMRLKLLHSNARIQVRHGHPGTAVEITYSIE</sequence>
<keyword evidence="9 12" id="KW-1133">Transmembrane helix</keyword>
<evidence type="ECO:0000256" key="1">
    <source>
        <dbReference type="ARBA" id="ARBA00004651"/>
    </source>
</evidence>
<dbReference type="Gene3D" id="6.10.340.10">
    <property type="match status" value="1"/>
</dbReference>
<feature type="domain" description="Signal transduction histidine kinase internal region" evidence="13">
    <location>
        <begin position="379"/>
        <end position="455"/>
    </location>
</feature>
<evidence type="ECO:0000313" key="15">
    <source>
        <dbReference type="Proteomes" id="UP000518605"/>
    </source>
</evidence>
<dbReference type="GO" id="GO:0005524">
    <property type="term" value="F:ATP binding"/>
    <property type="evidence" value="ECO:0007669"/>
    <property type="project" value="UniProtKB-KW"/>
</dbReference>
<proteinExistence type="predicted"/>
<feature type="transmembrane region" description="Helical" evidence="12">
    <location>
        <begin position="293"/>
        <end position="312"/>
    </location>
</feature>
<comment type="subcellular location">
    <subcellularLocation>
        <location evidence="1">Cell membrane</location>
        <topology evidence="1">Multi-pass membrane protein</topology>
    </subcellularLocation>
</comment>
<gene>
    <name evidence="14" type="ORF">FHS16_005467</name>
</gene>
<dbReference type="Proteomes" id="UP000518605">
    <property type="component" value="Unassembled WGS sequence"/>
</dbReference>
<dbReference type="Pfam" id="PF06580">
    <property type="entry name" value="His_kinase"/>
    <property type="match status" value="1"/>
</dbReference>
<keyword evidence="4 14" id="KW-0808">Transferase</keyword>
<keyword evidence="6" id="KW-0547">Nucleotide-binding</keyword>
<dbReference type="GO" id="GO:0005886">
    <property type="term" value="C:plasma membrane"/>
    <property type="evidence" value="ECO:0007669"/>
    <property type="project" value="UniProtKB-SubCell"/>
</dbReference>
<dbReference type="SUPFAM" id="SSF55874">
    <property type="entry name" value="ATPase domain of HSP90 chaperone/DNA topoisomerase II/histidine kinase"/>
    <property type="match status" value="1"/>
</dbReference>
<feature type="transmembrane region" description="Helical" evidence="12">
    <location>
        <begin position="15"/>
        <end position="39"/>
    </location>
</feature>
<keyword evidence="2" id="KW-1003">Cell membrane</keyword>
<keyword evidence="5 12" id="KW-0812">Transmembrane</keyword>
<evidence type="ECO:0000259" key="13">
    <source>
        <dbReference type="Pfam" id="PF06580"/>
    </source>
</evidence>
<dbReference type="InterPro" id="IPR050640">
    <property type="entry name" value="Bact_2-comp_sensor_kinase"/>
</dbReference>